<comment type="caution">
    <text evidence="3">The sequence shown here is derived from an EMBL/GenBank/DDBJ whole genome shotgun (WGS) entry which is preliminary data.</text>
</comment>
<dbReference type="RefSeq" id="XP_067082166.1">
    <property type="nucleotide sequence ID" value="XM_067226065.1"/>
</dbReference>
<proteinExistence type="predicted"/>
<name>A0A1G4IGJ1_TRYEQ</name>
<dbReference type="InterPro" id="IPR038929">
    <property type="entry name" value="CCDC13"/>
</dbReference>
<feature type="compositionally biased region" description="Basic residues" evidence="2">
    <location>
        <begin position="525"/>
        <end position="535"/>
    </location>
</feature>
<dbReference type="GeneID" id="92377038"/>
<keyword evidence="4" id="KW-1185">Reference proteome</keyword>
<protein>
    <recommendedName>
        <fullName evidence="5">Coiled-coil domain-containing protein 13</fullName>
    </recommendedName>
</protein>
<dbReference type="PANTHER" id="PTHR31935:SF1">
    <property type="entry name" value="COILED-COIL DOMAIN-CONTAINING PROTEIN 13"/>
    <property type="match status" value="1"/>
</dbReference>
<feature type="compositionally biased region" description="Basic and acidic residues" evidence="2">
    <location>
        <begin position="349"/>
        <end position="358"/>
    </location>
</feature>
<dbReference type="VEuPathDB" id="TriTrypDB:TEOVI_000309800"/>
<feature type="compositionally biased region" description="Basic and acidic residues" evidence="2">
    <location>
        <begin position="75"/>
        <end position="90"/>
    </location>
</feature>
<dbReference type="EMBL" id="CZPT02001654">
    <property type="protein sequence ID" value="SCU71517.1"/>
    <property type="molecule type" value="Genomic_DNA"/>
</dbReference>
<feature type="coiled-coil region" evidence="1">
    <location>
        <begin position="117"/>
        <end position="154"/>
    </location>
</feature>
<dbReference type="PANTHER" id="PTHR31935">
    <property type="entry name" value="COILED-COIL DOMAIN-CONTAINING PROTEIN 13"/>
    <property type="match status" value="1"/>
</dbReference>
<reference evidence="3" key="1">
    <citation type="submission" date="2016-09" db="EMBL/GenBank/DDBJ databases">
        <authorList>
            <person name="Hebert L."/>
            <person name="Moumen B."/>
        </authorList>
    </citation>
    <scope>NUCLEOTIDE SEQUENCE [LARGE SCALE GENOMIC DNA]</scope>
    <source>
        <strain evidence="3">OVI</strain>
    </source>
</reference>
<gene>
    <name evidence="3" type="ORF">TEOVI_000309800</name>
</gene>
<sequence length="632" mass="70469">MHAGGTSSNSSGHDPVMDDIAELKALLQNGGLTSDILEGKYLNQLRRARQLNVQLETERTRARQLTVQLEALREEKRKAGDRNSEQAGKEGRRRRQSSERATNNESDEGQQNVTALRERLDRAFVQLSDAKVQLEEQKKESQRLRKIIQQEVGNPPQDIEALLKGSSDSSRGWRGRAQQIVLLKSKVKELERALGATGGSSPAAIDGGGTPCVTKTSTLSLTTDAVTTTTAGVRDRDDVAREHVVELQSRRLLQQRELQDELARQKAELDSMKLRLTASQSRHANLEADNRQLREHLQAVLQKTQNDNDLIDAYREEMEELRHVKVELHQAKVELQKWEEWCSSAQQRNPRELERLEEQTPGMCDKSRDARYRTDGGDTGIDVNTAVALAGADTAIELNRLRLENLQLKSLLTRYEDHGDGGALGNESPTGQNKGQQDDMALLMHWLKSFISPRSGEADTNKGVGSQAVVSDSVVGVDWQGRVAEVLRRAHSAVTFLEKQQQEQGERLSKCYETIRQLQAELKQRPGKREKKPKGNHVGDGDATGGEKDDDDGELVNILLQENVALKQRVKVMQDLLNKERAAYESLRSFSAASGTSDAPTAAAYLKLKRDYEELRAAFNCAQAELLRNDAA</sequence>
<evidence type="ECO:0000313" key="3">
    <source>
        <dbReference type="EMBL" id="SCU71517.1"/>
    </source>
</evidence>
<evidence type="ECO:0000313" key="4">
    <source>
        <dbReference type="Proteomes" id="UP000195570"/>
    </source>
</evidence>
<feature type="region of interest" description="Disordered" evidence="2">
    <location>
        <begin position="347"/>
        <end position="371"/>
    </location>
</feature>
<evidence type="ECO:0000256" key="2">
    <source>
        <dbReference type="SAM" id="MobiDB-lite"/>
    </source>
</evidence>
<feature type="region of interest" description="Disordered" evidence="2">
    <location>
        <begin position="521"/>
        <end position="550"/>
    </location>
</feature>
<evidence type="ECO:0008006" key="5">
    <source>
        <dbReference type="Google" id="ProtNLM"/>
    </source>
</evidence>
<accession>A0A1G4IGJ1</accession>
<feature type="region of interest" description="Disordered" evidence="2">
    <location>
        <begin position="75"/>
        <end position="112"/>
    </location>
</feature>
<keyword evidence="1" id="KW-0175">Coiled coil</keyword>
<organism evidence="3 4">
    <name type="scientific">Trypanosoma equiperdum</name>
    <dbReference type="NCBI Taxonomy" id="5694"/>
    <lineage>
        <taxon>Eukaryota</taxon>
        <taxon>Discoba</taxon>
        <taxon>Euglenozoa</taxon>
        <taxon>Kinetoplastea</taxon>
        <taxon>Metakinetoplastina</taxon>
        <taxon>Trypanosomatida</taxon>
        <taxon>Trypanosomatidae</taxon>
        <taxon>Trypanosoma</taxon>
    </lineage>
</organism>
<dbReference type="AlphaFoldDB" id="A0A1G4IGJ1"/>
<feature type="compositionally biased region" description="Polar residues" evidence="2">
    <location>
        <begin position="99"/>
        <end position="112"/>
    </location>
</feature>
<evidence type="ECO:0000256" key="1">
    <source>
        <dbReference type="SAM" id="Coils"/>
    </source>
</evidence>
<dbReference type="Proteomes" id="UP000195570">
    <property type="component" value="Unassembled WGS sequence"/>
</dbReference>
<feature type="coiled-coil region" evidence="1">
    <location>
        <begin position="255"/>
        <end position="334"/>
    </location>
</feature>